<dbReference type="EMBL" id="CAJHUC010000948">
    <property type="protein sequence ID" value="CAD7699061.1"/>
    <property type="molecule type" value="Genomic_DNA"/>
</dbReference>
<evidence type="ECO:0000259" key="1">
    <source>
        <dbReference type="Pfam" id="PF00134"/>
    </source>
</evidence>
<reference evidence="2" key="1">
    <citation type="submission" date="2020-12" db="EMBL/GenBank/DDBJ databases">
        <authorList>
            <person name="Iha C."/>
        </authorList>
    </citation>
    <scope>NUCLEOTIDE SEQUENCE</scope>
</reference>
<organism evidence="2 3">
    <name type="scientific">Ostreobium quekettii</name>
    <dbReference type="NCBI Taxonomy" id="121088"/>
    <lineage>
        <taxon>Eukaryota</taxon>
        <taxon>Viridiplantae</taxon>
        <taxon>Chlorophyta</taxon>
        <taxon>core chlorophytes</taxon>
        <taxon>Ulvophyceae</taxon>
        <taxon>TCBD clade</taxon>
        <taxon>Bryopsidales</taxon>
        <taxon>Ostreobineae</taxon>
        <taxon>Ostreobiaceae</taxon>
        <taxon>Ostreobium</taxon>
    </lineage>
</organism>
<dbReference type="PANTHER" id="PTHR10026">
    <property type="entry name" value="CYCLIN"/>
    <property type="match status" value="1"/>
</dbReference>
<name>A0A8S1IW46_9CHLO</name>
<dbReference type="InterPro" id="IPR043198">
    <property type="entry name" value="Cyclin/Ssn8"/>
</dbReference>
<dbReference type="InterPro" id="IPR036915">
    <property type="entry name" value="Cyclin-like_sf"/>
</dbReference>
<protein>
    <recommendedName>
        <fullName evidence="1">Cyclin N-terminal domain-containing protein</fullName>
    </recommendedName>
</protein>
<dbReference type="OrthoDB" id="10264655at2759"/>
<dbReference type="SUPFAM" id="SSF47954">
    <property type="entry name" value="Cyclin-like"/>
    <property type="match status" value="1"/>
</dbReference>
<evidence type="ECO:0000313" key="2">
    <source>
        <dbReference type="EMBL" id="CAD7699061.1"/>
    </source>
</evidence>
<dbReference type="GO" id="GO:0016538">
    <property type="term" value="F:cyclin-dependent protein serine/threonine kinase regulator activity"/>
    <property type="evidence" value="ECO:0007669"/>
    <property type="project" value="InterPro"/>
</dbReference>
<accession>A0A8S1IW46</accession>
<proteinExistence type="predicted"/>
<dbReference type="Proteomes" id="UP000708148">
    <property type="component" value="Unassembled WGS sequence"/>
</dbReference>
<evidence type="ECO:0000313" key="3">
    <source>
        <dbReference type="Proteomes" id="UP000708148"/>
    </source>
</evidence>
<gene>
    <name evidence="2" type="ORF">OSTQU699_LOCUS4420</name>
</gene>
<feature type="domain" description="Cyclin N-terminal" evidence="1">
    <location>
        <begin position="28"/>
        <end position="110"/>
    </location>
</feature>
<dbReference type="GO" id="GO:0006357">
    <property type="term" value="P:regulation of transcription by RNA polymerase II"/>
    <property type="evidence" value="ECO:0007669"/>
    <property type="project" value="InterPro"/>
</dbReference>
<sequence length="172" mass="19134">MALYDTANNFFLSDEELDNSPSRQAGIDAETEYRARLQACHLAVRGLLFLRCSQSVQCTAQVFIQRFYCKTSVAAHQIKYVAMGASWLACKIEEAGIRIRDLLLVFHRAIAEWEGSKMTLLDLGGPDAWKDSGPQSCCSIANNLFAACLKLPLHTTIGCLVRLVTTRQSVHH</sequence>
<dbReference type="InterPro" id="IPR006671">
    <property type="entry name" value="Cyclin_N"/>
</dbReference>
<comment type="caution">
    <text evidence="2">The sequence shown here is derived from an EMBL/GenBank/DDBJ whole genome shotgun (WGS) entry which is preliminary data.</text>
</comment>
<dbReference type="AlphaFoldDB" id="A0A8S1IW46"/>
<dbReference type="Pfam" id="PF00134">
    <property type="entry name" value="Cyclin_N"/>
    <property type="match status" value="1"/>
</dbReference>
<keyword evidence="3" id="KW-1185">Reference proteome</keyword>
<dbReference type="Gene3D" id="1.10.472.10">
    <property type="entry name" value="Cyclin-like"/>
    <property type="match status" value="1"/>
</dbReference>